<proteinExistence type="predicted"/>
<dbReference type="InterPro" id="IPR003646">
    <property type="entry name" value="SH3-like_bac-type"/>
</dbReference>
<dbReference type="Proteomes" id="UP000187506">
    <property type="component" value="Chromosome"/>
</dbReference>
<protein>
    <recommendedName>
        <fullName evidence="2">SH3b domain-containing protein</fullName>
    </recommendedName>
</protein>
<feature type="domain" description="SH3b" evidence="2">
    <location>
        <begin position="31"/>
        <end position="99"/>
    </location>
</feature>
<evidence type="ECO:0000259" key="2">
    <source>
        <dbReference type="Pfam" id="PF08239"/>
    </source>
</evidence>
<evidence type="ECO:0000313" key="3">
    <source>
        <dbReference type="EMBL" id="APX99036.1"/>
    </source>
</evidence>
<dbReference type="AlphaFoldDB" id="A0AAC9LKG4"/>
<gene>
    <name evidence="3" type="ORF">BWR22_01495</name>
</gene>
<feature type="signal peptide" evidence="1">
    <location>
        <begin position="1"/>
        <end position="25"/>
    </location>
</feature>
<evidence type="ECO:0000256" key="1">
    <source>
        <dbReference type="SAM" id="SignalP"/>
    </source>
</evidence>
<keyword evidence="1" id="KW-0732">Signal</keyword>
<sequence length="287" mass="32951">MKTTKHFITAIVLLFVALGYSQDYAYVTADSGLTVRELPDIGASKLGKLMYNEAVEVVEKTDKKLVILDQGKKVEGEWVKIKMNGYQDLKGYVFNGFLSENKMAKIVNIKLTEADINIKNLAIYNDDELQDLTTKNNLNIDIHVKNTPGKKTIEVKNNNYKSVKILQRYQNTINILDEDSLCDLSEWKQFQSDWKPIKKINKTRFETLTYTEADTKQFVPFGIEDLKTIVSEKCGENWVKNVENISNTHQFPISVSTNQVFLKFILTDFDDNITEKTVTFTVPKHEN</sequence>
<organism evidence="3 4">
    <name type="scientific">Lacinutrix venerupis</name>
    <dbReference type="NCBI Taxonomy" id="1486034"/>
    <lineage>
        <taxon>Bacteria</taxon>
        <taxon>Pseudomonadati</taxon>
        <taxon>Bacteroidota</taxon>
        <taxon>Flavobacteriia</taxon>
        <taxon>Flavobacteriales</taxon>
        <taxon>Flavobacteriaceae</taxon>
        <taxon>Lacinutrix</taxon>
    </lineage>
</organism>
<dbReference type="Gene3D" id="2.30.30.40">
    <property type="entry name" value="SH3 Domains"/>
    <property type="match status" value="1"/>
</dbReference>
<feature type="chain" id="PRO_5042032967" description="SH3b domain-containing protein" evidence="1">
    <location>
        <begin position="26"/>
        <end position="287"/>
    </location>
</feature>
<dbReference type="KEGG" id="lvn:BWR22_01495"/>
<dbReference type="Pfam" id="PF08239">
    <property type="entry name" value="SH3_3"/>
    <property type="match status" value="1"/>
</dbReference>
<reference evidence="3 4" key="1">
    <citation type="submission" date="2017-01" db="EMBL/GenBank/DDBJ databases">
        <title>Complete genome of Lacinutrix venerupis DOK2-8 isolated from seawater in Dokdo.</title>
        <authorList>
            <person name="Chi W.-J."/>
            <person name="Kim J.H."/>
        </authorList>
    </citation>
    <scope>NUCLEOTIDE SEQUENCE [LARGE SCALE GENOMIC DNA]</scope>
    <source>
        <strain evidence="3 4">DOK2-8</strain>
    </source>
</reference>
<evidence type="ECO:0000313" key="4">
    <source>
        <dbReference type="Proteomes" id="UP000187506"/>
    </source>
</evidence>
<name>A0AAC9LKG4_9FLAO</name>
<dbReference type="RefSeq" id="WP_076731678.1">
    <property type="nucleotide sequence ID" value="NZ_CP019352.1"/>
</dbReference>
<accession>A0AAC9LKG4</accession>
<keyword evidence="4" id="KW-1185">Reference proteome</keyword>
<dbReference type="EMBL" id="CP019352">
    <property type="protein sequence ID" value="APX99036.1"/>
    <property type="molecule type" value="Genomic_DNA"/>
</dbReference>